<dbReference type="AlphaFoldDB" id="A0A0E3SGD9"/>
<reference evidence="1 2" key="1">
    <citation type="submission" date="2014-07" db="EMBL/GenBank/DDBJ databases">
        <title>Methanogenic archaea and the global carbon cycle.</title>
        <authorList>
            <person name="Henriksen J.R."/>
            <person name="Luke J."/>
            <person name="Reinhart S."/>
            <person name="Benedict M.N."/>
            <person name="Youngblut N.D."/>
            <person name="Metcalf M.E."/>
            <person name="Whitaker R.J."/>
            <person name="Metcalf W.W."/>
        </authorList>
    </citation>
    <scope>NUCLEOTIDE SEQUENCE [LARGE SCALE GENOMIC DNA]</scope>
    <source>
        <strain evidence="1 2">HB-1</strain>
    </source>
</reference>
<sequence>MGAKVNVDLDSFKWLYTEGLSDRKICKILGLSRYTLSKIRSELGLTPNQLRKKTVFDFKEFKRLYAEGKKDKEIAKALGFSLKKPGIHNEIGLPPLLGSLFSPKADETEFFKHYQQGKSTK</sequence>
<dbReference type="KEGG" id="mhor:MSHOH_2934"/>
<gene>
    <name evidence="1" type="ORF">MSHOH_2934</name>
</gene>
<dbReference type="RefSeq" id="WP_048141049.1">
    <property type="nucleotide sequence ID" value="NZ_BBCW01000110.1"/>
</dbReference>
<protein>
    <submittedName>
        <fullName evidence="1">Uncharacterized protein</fullName>
    </submittedName>
</protein>
<dbReference type="Proteomes" id="UP000033101">
    <property type="component" value="Chromosome"/>
</dbReference>
<dbReference type="GeneID" id="24832258"/>
<proteinExistence type="predicted"/>
<dbReference type="OrthoDB" id="372999at2157"/>
<dbReference type="HOGENOM" id="CLU_2032877_0_0_2"/>
<evidence type="ECO:0000313" key="1">
    <source>
        <dbReference type="EMBL" id="AKB79417.1"/>
    </source>
</evidence>
<keyword evidence="2" id="KW-1185">Reference proteome</keyword>
<organism evidence="1 2">
    <name type="scientific">Methanosarcina horonobensis HB-1 = JCM 15518</name>
    <dbReference type="NCBI Taxonomy" id="1434110"/>
    <lineage>
        <taxon>Archaea</taxon>
        <taxon>Methanobacteriati</taxon>
        <taxon>Methanobacteriota</taxon>
        <taxon>Stenosarchaea group</taxon>
        <taxon>Methanomicrobia</taxon>
        <taxon>Methanosarcinales</taxon>
        <taxon>Methanosarcinaceae</taxon>
        <taxon>Methanosarcina</taxon>
    </lineage>
</organism>
<dbReference type="EMBL" id="CP009516">
    <property type="protein sequence ID" value="AKB79417.1"/>
    <property type="molecule type" value="Genomic_DNA"/>
</dbReference>
<accession>A0A0E3SGD9</accession>
<dbReference type="PATRIC" id="fig|1434110.4.peg.3783"/>
<evidence type="ECO:0000313" key="2">
    <source>
        <dbReference type="Proteomes" id="UP000033101"/>
    </source>
</evidence>
<name>A0A0E3SGD9_9EURY</name>